<evidence type="ECO:0000313" key="3">
    <source>
        <dbReference type="Proteomes" id="UP000694387"/>
    </source>
</evidence>
<feature type="region of interest" description="Disordered" evidence="1">
    <location>
        <begin position="1"/>
        <end position="137"/>
    </location>
</feature>
<evidence type="ECO:0000313" key="2">
    <source>
        <dbReference type="Ensembl" id="ENSEASP00005001480.2"/>
    </source>
</evidence>
<dbReference type="Proteomes" id="UP000694387">
    <property type="component" value="Chromosome 2"/>
</dbReference>
<dbReference type="GO" id="GO:0045503">
    <property type="term" value="F:dynein light chain binding"/>
    <property type="evidence" value="ECO:0007669"/>
    <property type="project" value="InterPro"/>
</dbReference>
<keyword evidence="3" id="KW-1185">Reference proteome</keyword>
<accession>A0A8C4KTU3</accession>
<dbReference type="GeneTree" id="ENSGT00390000013743"/>
<reference evidence="2 3" key="1">
    <citation type="journal article" date="2020" name="Nat. Commun.">
        <title>Donkey genomes provide new insights into domestication and selection for coat color.</title>
        <authorList>
            <person name="Wang"/>
            <person name="C."/>
            <person name="Li"/>
            <person name="H."/>
            <person name="Guo"/>
            <person name="Y."/>
            <person name="Huang"/>
            <person name="J."/>
            <person name="Sun"/>
            <person name="Y."/>
            <person name="Min"/>
            <person name="J."/>
            <person name="Wang"/>
            <person name="J."/>
            <person name="Fang"/>
            <person name="X."/>
            <person name="Zhao"/>
            <person name="Z."/>
            <person name="Wang"/>
            <person name="S."/>
            <person name="Zhang"/>
            <person name="Y."/>
            <person name="Liu"/>
            <person name="Q."/>
            <person name="Jiang"/>
            <person name="Q."/>
            <person name="Wang"/>
            <person name="X."/>
            <person name="Guo"/>
            <person name="Y."/>
            <person name="Yang"/>
            <person name="C."/>
            <person name="Wang"/>
            <person name="Y."/>
            <person name="Tian"/>
            <person name="F."/>
            <person name="Zhuang"/>
            <person name="G."/>
            <person name="Fan"/>
            <person name="Y."/>
            <person name="Gao"/>
            <person name="Q."/>
            <person name="Li"/>
            <person name="Y."/>
            <person name="Ju"/>
            <person name="Z."/>
            <person name="Li"/>
            <person name="J."/>
            <person name="Li"/>
            <person name="R."/>
            <person name="Hou"/>
            <person name="M."/>
            <person name="Yang"/>
            <person name="G."/>
            <person name="Liu"/>
            <person name="G."/>
            <person name="Liu"/>
            <person name="W."/>
            <person name="Guo"/>
            <person name="J."/>
            <person name="Pan"/>
            <person name="S."/>
            <person name="Fan"/>
            <person name="G."/>
            <person name="Zhang"/>
            <person name="W."/>
            <person name="Zhang"/>
            <person name="R."/>
            <person name="Yu"/>
            <person name="J."/>
            <person name="Zhang"/>
            <person name="X."/>
            <person name="Yin"/>
            <person name="Q."/>
            <person name="Ji"/>
            <person name="C."/>
            <person name="Jin"/>
            <person name="Y."/>
            <person name="Yue"/>
            <person name="G."/>
            <person name="Liu"/>
            <person name="M."/>
            <person name="Xu"/>
            <person name="J."/>
            <person name="Liu"/>
            <person name="S."/>
            <person name="Jordana"/>
            <person name="J."/>
            <person name="Noce"/>
            <person name="A."/>
            <person name="Amills"/>
            <person name="M."/>
            <person name="Wu"/>
            <person name="D.D."/>
            <person name="Li"/>
            <person name="S."/>
            <person name="Zhou"/>
            <person name="X. and Zhong"/>
            <person name="J."/>
        </authorList>
    </citation>
    <scope>NUCLEOTIDE SEQUENCE [LARGE SCALE GENOMIC DNA]</scope>
</reference>
<dbReference type="InterPro" id="IPR042505">
    <property type="entry name" value="DYNC2I1"/>
</dbReference>
<protein>
    <submittedName>
        <fullName evidence="2">Uncharacterized protein</fullName>
    </submittedName>
</protein>
<dbReference type="GO" id="GO:0045504">
    <property type="term" value="F:dynein heavy chain binding"/>
    <property type="evidence" value="ECO:0007669"/>
    <property type="project" value="InterPro"/>
</dbReference>
<reference evidence="2" key="2">
    <citation type="submission" date="2025-08" db="UniProtKB">
        <authorList>
            <consortium name="Ensembl"/>
        </authorList>
    </citation>
    <scope>IDENTIFICATION</scope>
</reference>
<evidence type="ECO:0000256" key="1">
    <source>
        <dbReference type="SAM" id="MobiDB-lite"/>
    </source>
</evidence>
<sequence>MEPGKRRSKDDTWKADDLRRHLWVAHSGSPKEDKKHREKLPPKESEMDVPEYKEHRHREPDGDTKYRERTAERDGHPSREPARGERDREKPRERRKDARDQDRGKLKEKHREQDAEKAHRRGKDREKDQDRRARREELRQAAAYHNLLGRDVRGWQVLERAERKVPAVSKVRIEEKERRDEDSERGDEERERRYRERK</sequence>
<reference evidence="2" key="3">
    <citation type="submission" date="2025-09" db="UniProtKB">
        <authorList>
            <consortium name="Ensembl"/>
        </authorList>
    </citation>
    <scope>IDENTIFICATION</scope>
</reference>
<feature type="region of interest" description="Disordered" evidence="1">
    <location>
        <begin position="160"/>
        <end position="198"/>
    </location>
</feature>
<dbReference type="GO" id="GO:0005868">
    <property type="term" value="C:cytoplasmic dynein complex"/>
    <property type="evidence" value="ECO:0007669"/>
    <property type="project" value="InterPro"/>
</dbReference>
<dbReference type="AlphaFoldDB" id="A0A8C4KTU3"/>
<dbReference type="PANTHER" id="PTHR16022">
    <property type="entry name" value="WD REPEAT DOMAIN 60"/>
    <property type="match status" value="1"/>
</dbReference>
<name>A0A8C4KTU3_EQUAS</name>
<dbReference type="GO" id="GO:0005929">
    <property type="term" value="C:cilium"/>
    <property type="evidence" value="ECO:0007669"/>
    <property type="project" value="GOC"/>
</dbReference>
<organism evidence="2 3">
    <name type="scientific">Equus asinus</name>
    <name type="common">Donkey</name>
    <name type="synonym">Equus africanus asinus</name>
    <dbReference type="NCBI Taxonomy" id="9793"/>
    <lineage>
        <taxon>Eukaryota</taxon>
        <taxon>Metazoa</taxon>
        <taxon>Chordata</taxon>
        <taxon>Craniata</taxon>
        <taxon>Vertebrata</taxon>
        <taxon>Euteleostomi</taxon>
        <taxon>Mammalia</taxon>
        <taxon>Eutheria</taxon>
        <taxon>Laurasiatheria</taxon>
        <taxon>Perissodactyla</taxon>
        <taxon>Equidae</taxon>
        <taxon>Equus</taxon>
    </lineage>
</organism>
<dbReference type="Ensembl" id="ENSEAST00005001663.2">
    <property type="protein sequence ID" value="ENSEASP00005001480.2"/>
    <property type="gene ID" value="ENSEASG00005001218.2"/>
</dbReference>
<proteinExistence type="predicted"/>
<feature type="compositionally biased region" description="Basic and acidic residues" evidence="1">
    <location>
        <begin position="1"/>
        <end position="20"/>
    </location>
</feature>
<feature type="compositionally biased region" description="Basic and acidic residues" evidence="1">
    <location>
        <begin position="29"/>
        <end position="137"/>
    </location>
</feature>
<dbReference type="GO" id="GO:0042073">
    <property type="term" value="P:intraciliary transport"/>
    <property type="evidence" value="ECO:0007669"/>
    <property type="project" value="InterPro"/>
</dbReference>
<dbReference type="PANTHER" id="PTHR16022:SF0">
    <property type="entry name" value="CYTOPLASMIC DYNEIN 2 INTERMEDIATE CHAIN 1"/>
    <property type="match status" value="1"/>
</dbReference>